<comment type="caution">
    <text evidence="1">The sequence shown here is derived from an EMBL/GenBank/DDBJ whole genome shotgun (WGS) entry which is preliminary data.</text>
</comment>
<keyword evidence="2" id="KW-1185">Reference proteome</keyword>
<dbReference type="Proteomes" id="UP000541154">
    <property type="component" value="Unassembled WGS sequence"/>
</dbReference>
<reference evidence="1 2" key="1">
    <citation type="submission" date="2019-04" db="EMBL/GenBank/DDBJ databases">
        <title>Aspergillus burnettii sp. nov., novel species from soil in southeast Queensland.</title>
        <authorList>
            <person name="Gilchrist C.L.M."/>
            <person name="Pitt J.I."/>
            <person name="Lange L."/>
            <person name="Lacey H.J."/>
            <person name="Vuong D."/>
            <person name="Midgley D.J."/>
            <person name="Greenfield P."/>
            <person name="Bradbury M."/>
            <person name="Lacey E."/>
            <person name="Busk P.K."/>
            <person name="Pilgaard B."/>
            <person name="Chooi Y.H."/>
            <person name="Piggott A.M."/>
        </authorList>
    </citation>
    <scope>NUCLEOTIDE SEQUENCE [LARGE SCALE GENOMIC DNA]</scope>
    <source>
        <strain evidence="1 2">FRR 5400</strain>
    </source>
</reference>
<accession>A0A8H6A3Z2</accession>
<sequence>MTSSTTPPALASAVTLSSQQNVSHHAFAADDLRFLQHFLIVAYPHLPFGSEDLWKTCLPASAHECPHLMHAILCLGATHLSLVTPDGGRYTTLAVTHRGQALRMLGDALIKGDQCSRTELELMLATAYALTFQANYMEDGLVDFAVMVRGCSIITRRILNKYDGSEMFKLLKPDVIYRDIVLRIPLTHCADTDFLDTSIETLKRIEPLLVSDSHRNAYGALLNTYNAFKSSAREAFIAFTGFYNHWEGMGNREFMEFLEPTNYVSRALFLHYIAITVLFRPVFQIFKGPRAVVYPRDELPILQWGAHIYQCLPPSVRGLVEWQANFITLDQATLEGPNSGQAILEPV</sequence>
<dbReference type="InterPro" id="IPR021858">
    <property type="entry name" value="Fun_TF"/>
</dbReference>
<name>A0A8H6A3Z2_PETAA</name>
<evidence type="ECO:0000313" key="2">
    <source>
        <dbReference type="Proteomes" id="UP000541154"/>
    </source>
</evidence>
<dbReference type="AlphaFoldDB" id="A0A8H6A3Z2"/>
<dbReference type="PANTHER" id="PTHR47784">
    <property type="entry name" value="STEROL UPTAKE CONTROL PROTEIN 2"/>
    <property type="match status" value="1"/>
</dbReference>
<proteinExistence type="predicted"/>
<evidence type="ECO:0000313" key="1">
    <source>
        <dbReference type="EMBL" id="KAF5860574.1"/>
    </source>
</evidence>
<dbReference type="Pfam" id="PF11951">
    <property type="entry name" value="Fungal_trans_2"/>
    <property type="match status" value="1"/>
</dbReference>
<organism evidence="1 2">
    <name type="scientific">Petromyces alliaceus</name>
    <name type="common">Aspergillus alliaceus</name>
    <dbReference type="NCBI Taxonomy" id="209559"/>
    <lineage>
        <taxon>Eukaryota</taxon>
        <taxon>Fungi</taxon>
        <taxon>Dikarya</taxon>
        <taxon>Ascomycota</taxon>
        <taxon>Pezizomycotina</taxon>
        <taxon>Eurotiomycetes</taxon>
        <taxon>Eurotiomycetidae</taxon>
        <taxon>Eurotiales</taxon>
        <taxon>Aspergillaceae</taxon>
        <taxon>Aspergillus</taxon>
        <taxon>Aspergillus subgen. Circumdati</taxon>
    </lineage>
</organism>
<dbReference type="GO" id="GO:0001228">
    <property type="term" value="F:DNA-binding transcription activator activity, RNA polymerase II-specific"/>
    <property type="evidence" value="ECO:0007669"/>
    <property type="project" value="TreeGrafter"/>
</dbReference>
<dbReference type="InterPro" id="IPR053157">
    <property type="entry name" value="Sterol_Uptake_Regulator"/>
</dbReference>
<protein>
    <submittedName>
        <fullName evidence="1">Uncharacterized protein</fullName>
    </submittedName>
</protein>
<dbReference type="EMBL" id="SPNV01000125">
    <property type="protein sequence ID" value="KAF5860574.1"/>
    <property type="molecule type" value="Genomic_DNA"/>
</dbReference>
<dbReference type="PANTHER" id="PTHR47784:SF7">
    <property type="entry name" value="ZN(II)2CYS6 TRANSCRIPTION FACTOR (EUROFUNG)"/>
    <property type="match status" value="1"/>
</dbReference>
<gene>
    <name evidence="1" type="ORF">ETB97_001347</name>
</gene>